<dbReference type="Pfam" id="PF14412">
    <property type="entry name" value="AHH"/>
    <property type="match status" value="1"/>
</dbReference>
<dbReference type="NCBIfam" id="TIGR03696">
    <property type="entry name" value="Rhs_assc_core"/>
    <property type="match status" value="1"/>
</dbReference>
<reference evidence="3" key="1">
    <citation type="submission" date="2018-06" db="EMBL/GenBank/DDBJ databases">
        <title>Aestuariibacter litoralis strain KCTC 52945T.</title>
        <authorList>
            <person name="Li X."/>
            <person name="Salam N."/>
            <person name="Li J.-L."/>
            <person name="Chen Y.-M."/>
            <person name="Yang Z.-W."/>
            <person name="Zhang L.-Y."/>
            <person name="Han M.-X."/>
            <person name="Xiao M."/>
            <person name="Li W.-J."/>
        </authorList>
    </citation>
    <scope>NUCLEOTIDE SEQUENCE [LARGE SCALE GENOMIC DNA]</scope>
    <source>
        <strain evidence="3">KCTC 52945</strain>
    </source>
</reference>
<accession>A0A2W2AN99</accession>
<feature type="compositionally biased region" description="Basic and acidic residues" evidence="1">
    <location>
        <begin position="322"/>
        <end position="341"/>
    </location>
</feature>
<protein>
    <recommendedName>
        <fullName evidence="4">RHS repeat-associated core domain-containing protein</fullName>
    </recommendedName>
</protein>
<feature type="region of interest" description="Disordered" evidence="1">
    <location>
        <begin position="322"/>
        <end position="369"/>
    </location>
</feature>
<sequence>GTAASFDYGPDGERSGKSFVGARHAYLGADAEVLFGQADPQPVVTSWLHPDIRREGQATDVMVKDHLASNRLALRVGAGTIRSDYGPYGQPLTSNGSVPLQGKGYINERYDPETGLQYLHARYYDPLLARFLTPDTWDPDLAGVDTNRYAYAGDDPVNGSDGNGHILDTAWDVGNVVYDAWEAGSGWYSGDDEQYYNALTDLAVDAASALIPGMPAGASKLARAAERAAKKGIPARIERHHVLPKGLYSNPEVKSTLKELGFEMEAKGNKVWALQNGGAMGHKKYSDAIATKIRAVVEDFRSGAITRAQAVKKIEKIREDAVKSLKKDPEQLARTKDHFSDNKSTSQNRSAQGSRAGSETDKDGRGPRY</sequence>
<gene>
    <name evidence="2" type="ORF">DK847_20345</name>
</gene>
<dbReference type="PANTHER" id="PTHR32305">
    <property type="match status" value="1"/>
</dbReference>
<dbReference type="EMBL" id="QKVK01000021">
    <property type="protein sequence ID" value="PZF75042.1"/>
    <property type="molecule type" value="Genomic_DNA"/>
</dbReference>
<dbReference type="Proteomes" id="UP000248795">
    <property type="component" value="Unassembled WGS sequence"/>
</dbReference>
<name>A0A2W2AN99_9HYPH</name>
<dbReference type="InterPro" id="IPR022385">
    <property type="entry name" value="Rhs_assc_core"/>
</dbReference>
<organism evidence="2 3">
    <name type="scientific">Aestuariivirga litoralis</name>
    <dbReference type="NCBI Taxonomy" id="2650924"/>
    <lineage>
        <taxon>Bacteria</taxon>
        <taxon>Pseudomonadati</taxon>
        <taxon>Pseudomonadota</taxon>
        <taxon>Alphaproteobacteria</taxon>
        <taxon>Hyphomicrobiales</taxon>
        <taxon>Aestuariivirgaceae</taxon>
        <taxon>Aestuariivirga</taxon>
    </lineage>
</organism>
<dbReference type="InterPro" id="IPR050708">
    <property type="entry name" value="T6SS_VgrG/RHS"/>
</dbReference>
<feature type="compositionally biased region" description="Basic and acidic residues" evidence="1">
    <location>
        <begin position="358"/>
        <end position="369"/>
    </location>
</feature>
<evidence type="ECO:0008006" key="4">
    <source>
        <dbReference type="Google" id="ProtNLM"/>
    </source>
</evidence>
<evidence type="ECO:0000313" key="3">
    <source>
        <dbReference type="Proteomes" id="UP000248795"/>
    </source>
</evidence>
<keyword evidence="3" id="KW-1185">Reference proteome</keyword>
<comment type="caution">
    <text evidence="2">The sequence shown here is derived from an EMBL/GenBank/DDBJ whole genome shotgun (WGS) entry which is preliminary data.</text>
</comment>
<evidence type="ECO:0000256" key="1">
    <source>
        <dbReference type="SAM" id="MobiDB-lite"/>
    </source>
</evidence>
<feature type="compositionally biased region" description="Polar residues" evidence="1">
    <location>
        <begin position="342"/>
        <end position="357"/>
    </location>
</feature>
<dbReference type="Gene3D" id="2.180.10.10">
    <property type="entry name" value="RHS repeat-associated core"/>
    <property type="match status" value="1"/>
</dbReference>
<dbReference type="RefSeq" id="WP_193548217.1">
    <property type="nucleotide sequence ID" value="NZ_QKVK01000021.1"/>
</dbReference>
<dbReference type="PANTHER" id="PTHR32305:SF17">
    <property type="entry name" value="TRNA NUCLEASE WAPA"/>
    <property type="match status" value="1"/>
</dbReference>
<dbReference type="InterPro" id="IPR032871">
    <property type="entry name" value="AHH_dom_containing"/>
</dbReference>
<dbReference type="AlphaFoldDB" id="A0A2W2AN99"/>
<feature type="non-terminal residue" evidence="2">
    <location>
        <position position="1"/>
    </location>
</feature>
<evidence type="ECO:0000313" key="2">
    <source>
        <dbReference type="EMBL" id="PZF75042.1"/>
    </source>
</evidence>
<proteinExistence type="predicted"/>